<comment type="caution">
    <text evidence="2">The sequence shown here is derived from an EMBL/GenBank/DDBJ whole genome shotgun (WGS) entry which is preliminary data.</text>
</comment>
<dbReference type="Proteomes" id="UP001597192">
    <property type="component" value="Unassembled WGS sequence"/>
</dbReference>
<dbReference type="Gene3D" id="2.170.120.40">
    <property type="entry name" value="YbbR-like domain"/>
    <property type="match status" value="2"/>
</dbReference>
<protein>
    <submittedName>
        <fullName evidence="2">YbbR-like domain-containing protein</fullName>
    </submittedName>
</protein>
<dbReference type="EMBL" id="JBHTOG010000013">
    <property type="protein sequence ID" value="MFD1431645.1"/>
    <property type="molecule type" value="Genomic_DNA"/>
</dbReference>
<sequence>MHFDKLWESKWFYRILALLLAIGLFAYVNAENLNNTRQNRTNNTAITATTTRTLKVPLQLNANTDKYFITGYPDKVSVTLSGSASLVTVTANTMNFRVIAELGGLGVGTHTVKLKEDGLNKDLTYSIKPETVKIKIQDRKSLQLPIQVKYNKDSLAPDYEAGTPSLSTVTAEATGGKGEIDRIYQVVANIVMARNTKADVSQQVLLQALDEKGNTVNVVLSPETVTVKLPVSLPSKKVPVTLKQTGTVNDSLVYALTTSTKNVTVYGANAVLNKIDSLEVPVDVSGITENTTKTLDLSGVDTKLNKVSPASLKVTISVAKSAASSSSSSSAERASSSSSSDND</sequence>
<name>A0ABW4CPY1_9LACO</name>
<dbReference type="InterPro" id="IPR012505">
    <property type="entry name" value="YbbR"/>
</dbReference>
<dbReference type="RefSeq" id="WP_125697145.1">
    <property type="nucleotide sequence ID" value="NZ_JBHTOG010000013.1"/>
</dbReference>
<reference evidence="3" key="1">
    <citation type="journal article" date="2019" name="Int. J. Syst. Evol. Microbiol.">
        <title>The Global Catalogue of Microorganisms (GCM) 10K type strain sequencing project: providing services to taxonomists for standard genome sequencing and annotation.</title>
        <authorList>
            <consortium name="The Broad Institute Genomics Platform"/>
            <consortium name="The Broad Institute Genome Sequencing Center for Infectious Disease"/>
            <person name="Wu L."/>
            <person name="Ma J."/>
        </authorList>
    </citation>
    <scope>NUCLEOTIDE SEQUENCE [LARGE SCALE GENOMIC DNA]</scope>
    <source>
        <strain evidence="3">CCM 8947</strain>
    </source>
</reference>
<dbReference type="PANTHER" id="PTHR37804:SF1">
    <property type="entry name" value="CDAA REGULATORY PROTEIN CDAR"/>
    <property type="match status" value="1"/>
</dbReference>
<accession>A0ABW4CPY1</accession>
<organism evidence="2 3">
    <name type="scientific">Lacticaseibacillus yichunensis</name>
    <dbReference type="NCBI Taxonomy" id="2486015"/>
    <lineage>
        <taxon>Bacteria</taxon>
        <taxon>Bacillati</taxon>
        <taxon>Bacillota</taxon>
        <taxon>Bacilli</taxon>
        <taxon>Lactobacillales</taxon>
        <taxon>Lactobacillaceae</taxon>
        <taxon>Lacticaseibacillus</taxon>
    </lineage>
</organism>
<evidence type="ECO:0000313" key="3">
    <source>
        <dbReference type="Proteomes" id="UP001597192"/>
    </source>
</evidence>
<keyword evidence="3" id="KW-1185">Reference proteome</keyword>
<dbReference type="Pfam" id="PF07949">
    <property type="entry name" value="YbbR"/>
    <property type="match status" value="3"/>
</dbReference>
<evidence type="ECO:0000313" key="2">
    <source>
        <dbReference type="EMBL" id="MFD1431645.1"/>
    </source>
</evidence>
<feature type="region of interest" description="Disordered" evidence="1">
    <location>
        <begin position="320"/>
        <end position="343"/>
    </location>
</feature>
<dbReference type="Gene3D" id="2.170.120.30">
    <property type="match status" value="1"/>
</dbReference>
<proteinExistence type="predicted"/>
<evidence type="ECO:0000256" key="1">
    <source>
        <dbReference type="SAM" id="MobiDB-lite"/>
    </source>
</evidence>
<gene>
    <name evidence="2" type="ORF">ACFQ47_02950</name>
</gene>
<dbReference type="InterPro" id="IPR053154">
    <property type="entry name" value="c-di-AMP_regulator"/>
</dbReference>
<dbReference type="PANTHER" id="PTHR37804">
    <property type="entry name" value="CDAA REGULATORY PROTEIN CDAR"/>
    <property type="match status" value="1"/>
</dbReference>